<evidence type="ECO:0000313" key="2">
    <source>
        <dbReference type="EMBL" id="MPC89288.1"/>
    </source>
</evidence>
<sequence length="93" mass="10680">MNSTLNGDEESSGCCSSSSSSSLLLLLRIRDRLSTLNITVRLRFKTSSCKTKHLLPCHDDDDNNHDDDDNNHDNGNIERQLLLLRWQLRRLKI</sequence>
<protein>
    <submittedName>
        <fullName evidence="2">Uncharacterized protein</fullName>
    </submittedName>
</protein>
<proteinExistence type="predicted"/>
<keyword evidence="3" id="KW-1185">Reference proteome</keyword>
<feature type="region of interest" description="Disordered" evidence="1">
    <location>
        <begin position="1"/>
        <end position="20"/>
    </location>
</feature>
<organism evidence="2 3">
    <name type="scientific">Portunus trituberculatus</name>
    <name type="common">Swimming crab</name>
    <name type="synonym">Neptunus trituberculatus</name>
    <dbReference type="NCBI Taxonomy" id="210409"/>
    <lineage>
        <taxon>Eukaryota</taxon>
        <taxon>Metazoa</taxon>
        <taxon>Ecdysozoa</taxon>
        <taxon>Arthropoda</taxon>
        <taxon>Crustacea</taxon>
        <taxon>Multicrustacea</taxon>
        <taxon>Malacostraca</taxon>
        <taxon>Eumalacostraca</taxon>
        <taxon>Eucarida</taxon>
        <taxon>Decapoda</taxon>
        <taxon>Pleocyemata</taxon>
        <taxon>Brachyura</taxon>
        <taxon>Eubrachyura</taxon>
        <taxon>Portunoidea</taxon>
        <taxon>Portunidae</taxon>
        <taxon>Portuninae</taxon>
        <taxon>Portunus</taxon>
    </lineage>
</organism>
<name>A0A5B7J8N5_PORTR</name>
<evidence type="ECO:0000256" key="1">
    <source>
        <dbReference type="SAM" id="MobiDB-lite"/>
    </source>
</evidence>
<reference evidence="2 3" key="1">
    <citation type="submission" date="2019-05" db="EMBL/GenBank/DDBJ databases">
        <title>Another draft genome of Portunus trituberculatus and its Hox gene families provides insights of decapod evolution.</title>
        <authorList>
            <person name="Jeong J.-H."/>
            <person name="Song I."/>
            <person name="Kim S."/>
            <person name="Choi T."/>
            <person name="Kim D."/>
            <person name="Ryu S."/>
            <person name="Kim W."/>
        </authorList>
    </citation>
    <scope>NUCLEOTIDE SEQUENCE [LARGE SCALE GENOMIC DNA]</scope>
    <source>
        <tissue evidence="2">Muscle</tissue>
    </source>
</reference>
<feature type="compositionally biased region" description="Acidic residues" evidence="1">
    <location>
        <begin position="59"/>
        <end position="70"/>
    </location>
</feature>
<comment type="caution">
    <text evidence="2">The sequence shown here is derived from an EMBL/GenBank/DDBJ whole genome shotgun (WGS) entry which is preliminary data.</text>
</comment>
<dbReference type="Proteomes" id="UP000324222">
    <property type="component" value="Unassembled WGS sequence"/>
</dbReference>
<evidence type="ECO:0000313" key="3">
    <source>
        <dbReference type="Proteomes" id="UP000324222"/>
    </source>
</evidence>
<gene>
    <name evidence="2" type="ORF">E2C01_084226</name>
</gene>
<dbReference type="AlphaFoldDB" id="A0A5B7J8N5"/>
<accession>A0A5B7J8N5</accession>
<dbReference type="EMBL" id="VSRR010080527">
    <property type="protein sequence ID" value="MPC89288.1"/>
    <property type="molecule type" value="Genomic_DNA"/>
</dbReference>
<feature type="region of interest" description="Disordered" evidence="1">
    <location>
        <begin position="54"/>
        <end position="75"/>
    </location>
</feature>